<reference evidence="1 2" key="1">
    <citation type="journal article" date="2009" name="Nat. Genet.">
        <title>The genome of the cucumber, Cucumis sativus L.</title>
        <authorList>
            <person name="Huang S."/>
            <person name="Li R."/>
            <person name="Zhang Z."/>
            <person name="Li L."/>
            <person name="Gu X."/>
            <person name="Fan W."/>
            <person name="Lucas W.J."/>
            <person name="Wang X."/>
            <person name="Xie B."/>
            <person name="Ni P."/>
            <person name="Ren Y."/>
            <person name="Zhu H."/>
            <person name="Li J."/>
            <person name="Lin K."/>
            <person name="Jin W."/>
            <person name="Fei Z."/>
            <person name="Li G."/>
            <person name="Staub J."/>
            <person name="Kilian A."/>
            <person name="van der Vossen E.A."/>
            <person name="Wu Y."/>
            <person name="Guo J."/>
            <person name="He J."/>
            <person name="Jia Z."/>
            <person name="Ren Y."/>
            <person name="Tian G."/>
            <person name="Lu Y."/>
            <person name="Ruan J."/>
            <person name="Qian W."/>
            <person name="Wang M."/>
            <person name="Huang Q."/>
            <person name="Li B."/>
            <person name="Xuan Z."/>
            <person name="Cao J."/>
            <person name="Asan"/>
            <person name="Wu Z."/>
            <person name="Zhang J."/>
            <person name="Cai Q."/>
            <person name="Bai Y."/>
            <person name="Zhao B."/>
            <person name="Han Y."/>
            <person name="Li Y."/>
            <person name="Li X."/>
            <person name="Wang S."/>
            <person name="Shi Q."/>
            <person name="Liu S."/>
            <person name="Cho W.K."/>
            <person name="Kim J.Y."/>
            <person name="Xu Y."/>
            <person name="Heller-Uszynska K."/>
            <person name="Miao H."/>
            <person name="Cheng Z."/>
            <person name="Zhang S."/>
            <person name="Wu J."/>
            <person name="Yang Y."/>
            <person name="Kang H."/>
            <person name="Li M."/>
            <person name="Liang H."/>
            <person name="Ren X."/>
            <person name="Shi Z."/>
            <person name="Wen M."/>
            <person name="Jian M."/>
            <person name="Yang H."/>
            <person name="Zhang G."/>
            <person name="Yang Z."/>
            <person name="Chen R."/>
            <person name="Liu S."/>
            <person name="Li J."/>
            <person name="Ma L."/>
            <person name="Liu H."/>
            <person name="Zhou Y."/>
            <person name="Zhao J."/>
            <person name="Fang X."/>
            <person name="Li G."/>
            <person name="Fang L."/>
            <person name="Li Y."/>
            <person name="Liu D."/>
            <person name="Zheng H."/>
            <person name="Zhang Y."/>
            <person name="Qin N."/>
            <person name="Li Z."/>
            <person name="Yang G."/>
            <person name="Yang S."/>
            <person name="Bolund L."/>
            <person name="Kristiansen K."/>
            <person name="Zheng H."/>
            <person name="Li S."/>
            <person name="Zhang X."/>
            <person name="Yang H."/>
            <person name="Wang J."/>
            <person name="Sun R."/>
            <person name="Zhang B."/>
            <person name="Jiang S."/>
            <person name="Wang J."/>
            <person name="Du Y."/>
            <person name="Li S."/>
        </authorList>
    </citation>
    <scope>NUCLEOTIDE SEQUENCE [LARGE SCALE GENOMIC DNA]</scope>
    <source>
        <strain evidence="2">cv. 9930</strain>
    </source>
</reference>
<dbReference type="Gramene" id="KGN46549">
    <property type="protein sequence ID" value="KGN46549"/>
    <property type="gene ID" value="Csa_6G108470"/>
</dbReference>
<sequence length="91" mass="10272">MDSYGQIDEKNCPQATPPHFSRVISNLSRQFGSNPPLVWSQIGFPISCRSQVPVARFKFQLNCGLESMCRMCTVHTWDIVRLTSEEGVRGP</sequence>
<reference evidence="1 2" key="4">
    <citation type="journal article" date="2011" name="BMC Genomics">
        <title>RNA-Seq improves annotation of protein-coding genes in the cucumber genome.</title>
        <authorList>
            <person name="Li Z."/>
            <person name="Zhang Z."/>
            <person name="Yan P."/>
            <person name="Huang S."/>
            <person name="Fei Z."/>
            <person name="Lin K."/>
        </authorList>
    </citation>
    <scope>NUCLEOTIDE SEQUENCE [LARGE SCALE GENOMIC DNA]</scope>
    <source>
        <strain evidence="2">cv. 9930</strain>
    </source>
</reference>
<evidence type="ECO:0000313" key="1">
    <source>
        <dbReference type="EMBL" id="KGN46549.1"/>
    </source>
</evidence>
<dbReference type="Proteomes" id="UP000029981">
    <property type="component" value="Chromosome 6"/>
</dbReference>
<protein>
    <submittedName>
        <fullName evidence="1">Uncharacterized protein</fullName>
    </submittedName>
</protein>
<keyword evidence="2" id="KW-1185">Reference proteome</keyword>
<name>A0A0A0KCK4_CUCSA</name>
<accession>A0A0A0KCK4</accession>
<evidence type="ECO:0000313" key="2">
    <source>
        <dbReference type="Proteomes" id="UP000029981"/>
    </source>
</evidence>
<gene>
    <name evidence="1" type="ORF">Csa_6G108470</name>
</gene>
<proteinExistence type="predicted"/>
<reference evidence="1 2" key="3">
    <citation type="journal article" date="2010" name="BMC Genomics">
        <title>Transcriptome sequencing and comparative analysis of cucumber flowers with different sex types.</title>
        <authorList>
            <person name="Guo S."/>
            <person name="Zheng Y."/>
            <person name="Joung J.G."/>
            <person name="Liu S."/>
            <person name="Zhang Z."/>
            <person name="Crasta O.R."/>
            <person name="Sobral B.W."/>
            <person name="Xu Y."/>
            <person name="Huang S."/>
            <person name="Fei Z."/>
        </authorList>
    </citation>
    <scope>NUCLEOTIDE SEQUENCE [LARGE SCALE GENOMIC DNA]</scope>
    <source>
        <strain evidence="2">cv. 9930</strain>
    </source>
</reference>
<organism evidence="1 2">
    <name type="scientific">Cucumis sativus</name>
    <name type="common">Cucumber</name>
    <dbReference type="NCBI Taxonomy" id="3659"/>
    <lineage>
        <taxon>Eukaryota</taxon>
        <taxon>Viridiplantae</taxon>
        <taxon>Streptophyta</taxon>
        <taxon>Embryophyta</taxon>
        <taxon>Tracheophyta</taxon>
        <taxon>Spermatophyta</taxon>
        <taxon>Magnoliopsida</taxon>
        <taxon>eudicotyledons</taxon>
        <taxon>Gunneridae</taxon>
        <taxon>Pentapetalae</taxon>
        <taxon>rosids</taxon>
        <taxon>fabids</taxon>
        <taxon>Cucurbitales</taxon>
        <taxon>Cucurbitaceae</taxon>
        <taxon>Benincaseae</taxon>
        <taxon>Cucumis</taxon>
    </lineage>
</organism>
<dbReference type="AlphaFoldDB" id="A0A0A0KCK4"/>
<dbReference type="EMBL" id="CM002927">
    <property type="protein sequence ID" value="KGN46549.1"/>
    <property type="molecule type" value="Genomic_DNA"/>
</dbReference>
<reference evidence="1 2" key="2">
    <citation type="journal article" date="2009" name="PLoS ONE">
        <title>An integrated genetic and cytogenetic map of the cucumber genome.</title>
        <authorList>
            <person name="Ren Y."/>
            <person name="Zhang Z."/>
            <person name="Liu J."/>
            <person name="Staub J.E."/>
            <person name="Han Y."/>
            <person name="Cheng Z."/>
            <person name="Li X."/>
            <person name="Lu J."/>
            <person name="Miao H."/>
            <person name="Kang H."/>
            <person name="Xie B."/>
            <person name="Gu X."/>
            <person name="Wang X."/>
            <person name="Du Y."/>
            <person name="Jin W."/>
            <person name="Huang S."/>
        </authorList>
    </citation>
    <scope>NUCLEOTIDE SEQUENCE [LARGE SCALE GENOMIC DNA]</scope>
    <source>
        <strain evidence="2">cv. 9930</strain>
    </source>
</reference>